<evidence type="ECO:0000313" key="2">
    <source>
        <dbReference type="EMBL" id="KAG0139677.1"/>
    </source>
</evidence>
<dbReference type="EMBL" id="MU167542">
    <property type="protein sequence ID" value="KAG0139677.1"/>
    <property type="molecule type" value="Genomic_DNA"/>
</dbReference>
<comment type="caution">
    <text evidence="2">The sequence shown here is derived from an EMBL/GenBank/DDBJ whole genome shotgun (WGS) entry which is preliminary data.</text>
</comment>
<proteinExistence type="predicted"/>
<organism evidence="2 3">
    <name type="scientific">Cronartium quercuum f. sp. fusiforme G11</name>
    <dbReference type="NCBI Taxonomy" id="708437"/>
    <lineage>
        <taxon>Eukaryota</taxon>
        <taxon>Fungi</taxon>
        <taxon>Dikarya</taxon>
        <taxon>Basidiomycota</taxon>
        <taxon>Pucciniomycotina</taxon>
        <taxon>Pucciniomycetes</taxon>
        <taxon>Pucciniales</taxon>
        <taxon>Coleosporiaceae</taxon>
        <taxon>Cronartium</taxon>
    </lineage>
</organism>
<gene>
    <name evidence="2" type="ORF">CROQUDRAFT_111507</name>
</gene>
<protein>
    <submittedName>
        <fullName evidence="2">Uncharacterized protein</fullName>
    </submittedName>
</protein>
<accession>A0A9P6N6E8</accession>
<keyword evidence="1" id="KW-0175">Coiled coil</keyword>
<dbReference type="AlphaFoldDB" id="A0A9P6N6E8"/>
<reference evidence="2" key="1">
    <citation type="submission" date="2013-11" db="EMBL/GenBank/DDBJ databases">
        <title>Genome sequence of the fusiform rust pathogen reveals effectors for host alternation and coevolution with pine.</title>
        <authorList>
            <consortium name="DOE Joint Genome Institute"/>
            <person name="Smith K."/>
            <person name="Pendleton A."/>
            <person name="Kubisiak T."/>
            <person name="Anderson C."/>
            <person name="Salamov A."/>
            <person name="Aerts A."/>
            <person name="Riley R."/>
            <person name="Clum A."/>
            <person name="Lindquist E."/>
            <person name="Ence D."/>
            <person name="Campbell M."/>
            <person name="Kronenberg Z."/>
            <person name="Feau N."/>
            <person name="Dhillon B."/>
            <person name="Hamelin R."/>
            <person name="Burleigh J."/>
            <person name="Smith J."/>
            <person name="Yandell M."/>
            <person name="Nelson C."/>
            <person name="Grigoriev I."/>
            <person name="Davis J."/>
        </authorList>
    </citation>
    <scope>NUCLEOTIDE SEQUENCE</scope>
    <source>
        <strain evidence="2">G11</strain>
    </source>
</reference>
<name>A0A9P6N6E8_9BASI</name>
<sequence>MPPPLTSPPDPPDRTHVNRPFDVSSMIRTADVAASVMTVGDTPSGLECLLDTIAASKNRDGSVTISGPTFAALVNMVHEMQKDSRRIEDKLRTHEAQLNELDAQKMRLDELHRKIDMLTAGARPVHPLPANPSSWANVATSSRAADKEPFADASLAKIVDDVNFALMNIDAWLPNSESTIQVKGAA</sequence>
<keyword evidence="3" id="KW-1185">Reference proteome</keyword>
<evidence type="ECO:0000256" key="1">
    <source>
        <dbReference type="SAM" id="Coils"/>
    </source>
</evidence>
<dbReference type="Proteomes" id="UP000886653">
    <property type="component" value="Unassembled WGS sequence"/>
</dbReference>
<evidence type="ECO:0000313" key="3">
    <source>
        <dbReference type="Proteomes" id="UP000886653"/>
    </source>
</evidence>
<feature type="coiled-coil region" evidence="1">
    <location>
        <begin position="77"/>
        <end position="114"/>
    </location>
</feature>